<proteinExistence type="inferred from homology"/>
<keyword evidence="7" id="KW-1185">Reference proteome</keyword>
<protein>
    <submittedName>
        <fullName evidence="6">O-succinylbenzoic acid--CoA ligase</fullName>
    </submittedName>
</protein>
<dbReference type="Gene3D" id="3.30.300.30">
    <property type="match status" value="1"/>
</dbReference>
<evidence type="ECO:0000256" key="3">
    <source>
        <dbReference type="SAM" id="MobiDB-lite"/>
    </source>
</evidence>
<dbReference type="Pfam" id="PF13193">
    <property type="entry name" value="AMP-binding_C"/>
    <property type="match status" value="1"/>
</dbReference>
<dbReference type="AlphaFoldDB" id="A0A919RA79"/>
<comment type="caution">
    <text evidence="6">The sequence shown here is derived from an EMBL/GenBank/DDBJ whole genome shotgun (WGS) entry which is preliminary data.</text>
</comment>
<dbReference type="GO" id="GO:0031956">
    <property type="term" value="F:medium-chain fatty acid-CoA ligase activity"/>
    <property type="evidence" value="ECO:0007669"/>
    <property type="project" value="TreeGrafter"/>
</dbReference>
<gene>
    <name evidence="6" type="ORF">Ssi02_01180</name>
</gene>
<evidence type="ECO:0000313" key="6">
    <source>
        <dbReference type="EMBL" id="GII89887.1"/>
    </source>
</evidence>
<dbReference type="Gene3D" id="3.40.50.12780">
    <property type="entry name" value="N-terminal domain of ligase-like"/>
    <property type="match status" value="1"/>
</dbReference>
<accession>A0A919RA79</accession>
<feature type="region of interest" description="Disordered" evidence="3">
    <location>
        <begin position="303"/>
        <end position="329"/>
    </location>
</feature>
<feature type="domain" description="AMP-binding enzyme C-terminal" evidence="5">
    <location>
        <begin position="396"/>
        <end position="468"/>
    </location>
</feature>
<dbReference type="PROSITE" id="PS00455">
    <property type="entry name" value="AMP_BINDING"/>
    <property type="match status" value="1"/>
</dbReference>
<dbReference type="InterPro" id="IPR025110">
    <property type="entry name" value="AMP-bd_C"/>
</dbReference>
<dbReference type="Proteomes" id="UP000606172">
    <property type="component" value="Unassembled WGS sequence"/>
</dbReference>
<dbReference type="PANTHER" id="PTHR43201:SF5">
    <property type="entry name" value="MEDIUM-CHAIN ACYL-COA LIGASE ACSF2, MITOCHONDRIAL"/>
    <property type="match status" value="1"/>
</dbReference>
<evidence type="ECO:0000259" key="5">
    <source>
        <dbReference type="Pfam" id="PF13193"/>
    </source>
</evidence>
<evidence type="ECO:0000259" key="4">
    <source>
        <dbReference type="Pfam" id="PF00501"/>
    </source>
</evidence>
<dbReference type="SUPFAM" id="SSF56801">
    <property type="entry name" value="Acetyl-CoA synthetase-like"/>
    <property type="match status" value="1"/>
</dbReference>
<dbReference type="InterPro" id="IPR045851">
    <property type="entry name" value="AMP-bd_C_sf"/>
</dbReference>
<reference evidence="6" key="1">
    <citation type="submission" date="2021-01" db="EMBL/GenBank/DDBJ databases">
        <title>Whole genome shotgun sequence of Sinosporangium siamense NBRC 109515.</title>
        <authorList>
            <person name="Komaki H."/>
            <person name="Tamura T."/>
        </authorList>
    </citation>
    <scope>NUCLEOTIDE SEQUENCE</scope>
    <source>
        <strain evidence="6">NBRC 109515</strain>
    </source>
</reference>
<evidence type="ECO:0000256" key="1">
    <source>
        <dbReference type="ARBA" id="ARBA00006432"/>
    </source>
</evidence>
<organism evidence="6 7">
    <name type="scientific">Sinosporangium siamense</name>
    <dbReference type="NCBI Taxonomy" id="1367973"/>
    <lineage>
        <taxon>Bacteria</taxon>
        <taxon>Bacillati</taxon>
        <taxon>Actinomycetota</taxon>
        <taxon>Actinomycetes</taxon>
        <taxon>Streptosporangiales</taxon>
        <taxon>Streptosporangiaceae</taxon>
        <taxon>Sinosporangium</taxon>
    </lineage>
</organism>
<comment type="similarity">
    <text evidence="1">Belongs to the ATP-dependent AMP-binding enzyme family.</text>
</comment>
<evidence type="ECO:0000256" key="2">
    <source>
        <dbReference type="ARBA" id="ARBA00022598"/>
    </source>
</evidence>
<dbReference type="InterPro" id="IPR042099">
    <property type="entry name" value="ANL_N_sf"/>
</dbReference>
<dbReference type="PANTHER" id="PTHR43201">
    <property type="entry name" value="ACYL-COA SYNTHETASE"/>
    <property type="match status" value="1"/>
</dbReference>
<keyword evidence="2 6" id="KW-0436">Ligase</keyword>
<evidence type="ECO:0000313" key="7">
    <source>
        <dbReference type="Proteomes" id="UP000606172"/>
    </source>
</evidence>
<dbReference type="Pfam" id="PF00501">
    <property type="entry name" value="AMP-binding"/>
    <property type="match status" value="1"/>
</dbReference>
<name>A0A919RA79_9ACTN</name>
<sequence>MSRTVPALLAARSAVEPDRIALVVPGVGALSAEEWDGYSSGVAAGLLDHGVTKGDRVALVFGNREWIDYAVAYCAVLKAGAVAVPLSDRLAPATLRETVRHAGAVATICGSGFDGSLTVADLDTGHRGPLPVTVEPGDPAQILYTSGTTGKPKGVIATHANLTYGSAPTANRRTYRHSRHLVHAFPIGTNAGQVMLFNALDAHPTIVTLPRFTPERFARLIAEHRAGTVFVVPAMAIELLASGALSRHDTSSVLLLGSAAAPLPAAVAAGLSRALPRATIANYYTSTESSPAHTVMVFDPERPGSVGRPSGGGNVRVADEDGRPLPPGTTGEVWLKSAATTRAYYGDPEATRSVFDRGWIRMGDLGYLDDEGYLYLVDRDRDVIKSGAYKVSTLRVEEALYEHPEVLEAAAFGVSHPVLGTTVSVAIVPRSPITPETLRAFLLDRLAQHELPTRVHTIRALPRNDAGKVDKRRLRTMCTTADGTETDQQ</sequence>
<dbReference type="InterPro" id="IPR020845">
    <property type="entry name" value="AMP-binding_CS"/>
</dbReference>
<feature type="domain" description="AMP-dependent synthetase/ligase" evidence="4">
    <location>
        <begin position="12"/>
        <end position="345"/>
    </location>
</feature>
<dbReference type="InterPro" id="IPR000873">
    <property type="entry name" value="AMP-dep_synth/lig_dom"/>
</dbReference>
<dbReference type="EMBL" id="BOOW01000002">
    <property type="protein sequence ID" value="GII89887.1"/>
    <property type="molecule type" value="Genomic_DNA"/>
</dbReference>
<dbReference type="GO" id="GO:0006631">
    <property type="term" value="P:fatty acid metabolic process"/>
    <property type="evidence" value="ECO:0007669"/>
    <property type="project" value="TreeGrafter"/>
</dbReference>